<name>A0A139N598_STRGN</name>
<keyword evidence="4" id="KW-0378">Hydrolase</keyword>
<keyword evidence="2" id="KW-0472">Membrane</keyword>
<dbReference type="GO" id="GO:0004175">
    <property type="term" value="F:endopeptidase activity"/>
    <property type="evidence" value="ECO:0007669"/>
    <property type="project" value="UniProtKB-ARBA"/>
</dbReference>
<accession>A0A139N598</accession>
<gene>
    <name evidence="4" type="ORF">SGODD07_01361</name>
</gene>
<feature type="transmembrane region" description="Helical" evidence="2">
    <location>
        <begin position="244"/>
        <end position="262"/>
    </location>
</feature>
<feature type="transmembrane region" description="Helical" evidence="2">
    <location>
        <begin position="90"/>
        <end position="107"/>
    </location>
</feature>
<evidence type="ECO:0000256" key="2">
    <source>
        <dbReference type="SAM" id="Phobius"/>
    </source>
</evidence>
<feature type="transmembrane region" description="Helical" evidence="2">
    <location>
        <begin position="151"/>
        <end position="173"/>
    </location>
</feature>
<comment type="caution">
    <text evidence="4">The sequence shown here is derived from an EMBL/GenBank/DDBJ whole genome shotgun (WGS) entry which is preliminary data.</text>
</comment>
<feature type="domain" description="CAAX prenyl protease 2/Lysostaphin resistance protein A-like" evidence="3">
    <location>
        <begin position="121"/>
        <end position="221"/>
    </location>
</feature>
<dbReference type="InterPro" id="IPR003675">
    <property type="entry name" value="Rce1/LyrA-like_dom"/>
</dbReference>
<reference evidence="4 5" key="1">
    <citation type="submission" date="2016-01" db="EMBL/GenBank/DDBJ databases">
        <title>Highly variable Streptococcus oralis are common among viridans streptococci isolated from primates.</title>
        <authorList>
            <person name="Denapaite D."/>
            <person name="Rieger M."/>
            <person name="Koendgen S."/>
            <person name="Brueckner R."/>
            <person name="Ochigava I."/>
            <person name="Kappeler P."/>
            <person name="Maetz-Rensing K."/>
            <person name="Leendertz F."/>
            <person name="Hakenbeck R."/>
        </authorList>
    </citation>
    <scope>NUCLEOTIDE SEQUENCE [LARGE SCALE GENOMIC DNA]</scope>
    <source>
        <strain evidence="4 5">DD07</strain>
    </source>
</reference>
<dbReference type="PANTHER" id="PTHR35797">
    <property type="entry name" value="PROTEASE-RELATED"/>
    <property type="match status" value="1"/>
</dbReference>
<dbReference type="EMBL" id="LQRC01000195">
    <property type="protein sequence ID" value="KXT71195.1"/>
    <property type="molecule type" value="Genomic_DNA"/>
</dbReference>
<feature type="transmembrane region" description="Helical" evidence="2">
    <location>
        <begin position="12"/>
        <end position="35"/>
    </location>
</feature>
<organism evidence="4 5">
    <name type="scientific">Streptococcus gordonii</name>
    <dbReference type="NCBI Taxonomy" id="1302"/>
    <lineage>
        <taxon>Bacteria</taxon>
        <taxon>Bacillati</taxon>
        <taxon>Bacillota</taxon>
        <taxon>Bacilli</taxon>
        <taxon>Lactobacillales</taxon>
        <taxon>Streptococcaceae</taxon>
        <taxon>Streptococcus</taxon>
    </lineage>
</organism>
<keyword evidence="4" id="KW-0645">Protease</keyword>
<dbReference type="PANTHER" id="PTHR35797:SF1">
    <property type="entry name" value="PROTEASE"/>
    <property type="match status" value="1"/>
</dbReference>
<protein>
    <submittedName>
        <fullName evidence="4">CAAX amino terminal protease family protein</fullName>
    </submittedName>
</protein>
<evidence type="ECO:0000259" key="3">
    <source>
        <dbReference type="Pfam" id="PF02517"/>
    </source>
</evidence>
<dbReference type="InterPro" id="IPR042150">
    <property type="entry name" value="MmRce1-like"/>
</dbReference>
<keyword evidence="2" id="KW-1133">Transmembrane helix</keyword>
<feature type="transmembrane region" description="Helical" evidence="2">
    <location>
        <begin position="47"/>
        <end position="70"/>
    </location>
</feature>
<proteinExistence type="inferred from homology"/>
<evidence type="ECO:0000256" key="1">
    <source>
        <dbReference type="ARBA" id="ARBA00009067"/>
    </source>
</evidence>
<feature type="transmembrane region" description="Helical" evidence="2">
    <location>
        <begin position="119"/>
        <end position="139"/>
    </location>
</feature>
<dbReference type="AlphaFoldDB" id="A0A139N598"/>
<sequence>MNTETTIKPQPKLILPFPAWNFGWTWGFWLLDIILKNLWPDSPPTAYLALEAILNGIAMFGPMLASLIVLKKKGFKAICSYLFSGKKETWLYLLIYGGGLTAFYALASGGKLVDGALVSFPGFFIYCIVLSGGIEEFGWRGFLQPALEKKFSFFVSTLMTGIIWAVWHIPLWFYDRFYDRSQDLFSVFIIFSILLSFWLAALYKKTQSALACNIFHALSNTLIPTFVGIAQANNQLDFSQVHPFFYFGGVILLTLYSIYLWYRTDREEKALLSKEEI</sequence>
<dbReference type="GO" id="GO:0006508">
    <property type="term" value="P:proteolysis"/>
    <property type="evidence" value="ECO:0007669"/>
    <property type="project" value="UniProtKB-KW"/>
</dbReference>
<dbReference type="GO" id="GO:0080120">
    <property type="term" value="P:CAAX-box protein maturation"/>
    <property type="evidence" value="ECO:0007669"/>
    <property type="project" value="UniProtKB-ARBA"/>
</dbReference>
<comment type="similarity">
    <text evidence="1">Belongs to the UPF0177 family.</text>
</comment>
<feature type="transmembrane region" description="Helical" evidence="2">
    <location>
        <begin position="210"/>
        <end position="232"/>
    </location>
</feature>
<feature type="transmembrane region" description="Helical" evidence="2">
    <location>
        <begin position="185"/>
        <end position="203"/>
    </location>
</feature>
<dbReference type="Pfam" id="PF02517">
    <property type="entry name" value="Rce1-like"/>
    <property type="match status" value="1"/>
</dbReference>
<keyword evidence="2" id="KW-0812">Transmembrane</keyword>
<dbReference type="Proteomes" id="UP000070096">
    <property type="component" value="Unassembled WGS sequence"/>
</dbReference>
<evidence type="ECO:0000313" key="5">
    <source>
        <dbReference type="Proteomes" id="UP000070096"/>
    </source>
</evidence>
<dbReference type="PATRIC" id="fig|1302.21.peg.1521"/>
<evidence type="ECO:0000313" key="4">
    <source>
        <dbReference type="EMBL" id="KXT71195.1"/>
    </source>
</evidence>